<protein>
    <submittedName>
        <fullName evidence="1">Uncharacterized protein</fullName>
    </submittedName>
</protein>
<accession>A0A9D4HZV0</accession>
<reference evidence="1" key="1">
    <citation type="journal article" date="2019" name="bioRxiv">
        <title>The Genome of the Zebra Mussel, Dreissena polymorpha: A Resource for Invasive Species Research.</title>
        <authorList>
            <person name="McCartney M.A."/>
            <person name="Auch B."/>
            <person name="Kono T."/>
            <person name="Mallez S."/>
            <person name="Zhang Y."/>
            <person name="Obille A."/>
            <person name="Becker A."/>
            <person name="Abrahante J.E."/>
            <person name="Garbe J."/>
            <person name="Badalamenti J.P."/>
            <person name="Herman A."/>
            <person name="Mangelson H."/>
            <person name="Liachko I."/>
            <person name="Sullivan S."/>
            <person name="Sone E.D."/>
            <person name="Koren S."/>
            <person name="Silverstein K.A.T."/>
            <person name="Beckman K.B."/>
            <person name="Gohl D.M."/>
        </authorList>
    </citation>
    <scope>NUCLEOTIDE SEQUENCE</scope>
    <source>
        <strain evidence="1">Duluth1</strain>
        <tissue evidence="1">Whole animal</tissue>
    </source>
</reference>
<keyword evidence="2" id="KW-1185">Reference proteome</keyword>
<reference evidence="1" key="2">
    <citation type="submission" date="2020-11" db="EMBL/GenBank/DDBJ databases">
        <authorList>
            <person name="McCartney M.A."/>
            <person name="Auch B."/>
            <person name="Kono T."/>
            <person name="Mallez S."/>
            <person name="Becker A."/>
            <person name="Gohl D.M."/>
            <person name="Silverstein K.A.T."/>
            <person name="Koren S."/>
            <person name="Bechman K.B."/>
            <person name="Herman A."/>
            <person name="Abrahante J.E."/>
            <person name="Garbe J."/>
        </authorList>
    </citation>
    <scope>NUCLEOTIDE SEQUENCE</scope>
    <source>
        <strain evidence="1">Duluth1</strain>
        <tissue evidence="1">Whole animal</tissue>
    </source>
</reference>
<evidence type="ECO:0000313" key="2">
    <source>
        <dbReference type="Proteomes" id="UP000828390"/>
    </source>
</evidence>
<proteinExistence type="predicted"/>
<evidence type="ECO:0000313" key="1">
    <source>
        <dbReference type="EMBL" id="KAH3741430.1"/>
    </source>
</evidence>
<gene>
    <name evidence="1" type="ORF">DPMN_048155</name>
</gene>
<dbReference type="AlphaFoldDB" id="A0A9D4HZV0"/>
<name>A0A9D4HZV0_DREPO</name>
<sequence length="53" mass="6208">MSLNTQIRNADHVRINLDKKRPAELFDNNNNVAFVVNNNLRWATSNAWRQAKQ</sequence>
<organism evidence="1 2">
    <name type="scientific">Dreissena polymorpha</name>
    <name type="common">Zebra mussel</name>
    <name type="synonym">Mytilus polymorpha</name>
    <dbReference type="NCBI Taxonomy" id="45954"/>
    <lineage>
        <taxon>Eukaryota</taxon>
        <taxon>Metazoa</taxon>
        <taxon>Spiralia</taxon>
        <taxon>Lophotrochozoa</taxon>
        <taxon>Mollusca</taxon>
        <taxon>Bivalvia</taxon>
        <taxon>Autobranchia</taxon>
        <taxon>Heteroconchia</taxon>
        <taxon>Euheterodonta</taxon>
        <taxon>Imparidentia</taxon>
        <taxon>Neoheterodontei</taxon>
        <taxon>Myida</taxon>
        <taxon>Dreissenoidea</taxon>
        <taxon>Dreissenidae</taxon>
        <taxon>Dreissena</taxon>
    </lineage>
</organism>
<dbReference type="EMBL" id="JAIWYP010000011">
    <property type="protein sequence ID" value="KAH3741430.1"/>
    <property type="molecule type" value="Genomic_DNA"/>
</dbReference>
<comment type="caution">
    <text evidence="1">The sequence shown here is derived from an EMBL/GenBank/DDBJ whole genome shotgun (WGS) entry which is preliminary data.</text>
</comment>
<dbReference type="Proteomes" id="UP000828390">
    <property type="component" value="Unassembled WGS sequence"/>
</dbReference>